<reference evidence="1" key="1">
    <citation type="journal article" date="2015" name="Nature">
        <title>Complex archaea that bridge the gap between prokaryotes and eukaryotes.</title>
        <authorList>
            <person name="Spang A."/>
            <person name="Saw J.H."/>
            <person name="Jorgensen S.L."/>
            <person name="Zaremba-Niedzwiedzka K."/>
            <person name="Martijn J."/>
            <person name="Lind A.E."/>
            <person name="van Eijk R."/>
            <person name="Schleper C."/>
            <person name="Guy L."/>
            <person name="Ettema T.J."/>
        </authorList>
    </citation>
    <scope>NUCLEOTIDE SEQUENCE</scope>
</reference>
<name>A0A0F9LL82_9ZZZZ</name>
<dbReference type="AlphaFoldDB" id="A0A0F9LL82"/>
<proteinExistence type="predicted"/>
<protein>
    <submittedName>
        <fullName evidence="1">Uncharacterized protein</fullName>
    </submittedName>
</protein>
<gene>
    <name evidence="1" type="ORF">LCGC14_1567390</name>
</gene>
<evidence type="ECO:0000313" key="1">
    <source>
        <dbReference type="EMBL" id="KKM28165.1"/>
    </source>
</evidence>
<dbReference type="EMBL" id="LAZR01012178">
    <property type="protein sequence ID" value="KKM28165.1"/>
    <property type="molecule type" value="Genomic_DNA"/>
</dbReference>
<sequence length="140" mass="15903">MSESSKEALEVSMKYTHAVALWLKTENGEAPNLAAFIDAAYKPRIEAQKKENEGYAFLLTKEPPMQTKVYKDCVEFRERTTTGVRVVRVTMDTITPMVTCFTSSNRTDAFVNAPMAIYWDELERLVNRAKNILKGGNDEE</sequence>
<accession>A0A0F9LL82</accession>
<organism evidence="1">
    <name type="scientific">marine sediment metagenome</name>
    <dbReference type="NCBI Taxonomy" id="412755"/>
    <lineage>
        <taxon>unclassified sequences</taxon>
        <taxon>metagenomes</taxon>
        <taxon>ecological metagenomes</taxon>
    </lineage>
</organism>
<comment type="caution">
    <text evidence="1">The sequence shown here is derived from an EMBL/GenBank/DDBJ whole genome shotgun (WGS) entry which is preliminary data.</text>
</comment>